<name>A9D9H0_9GAMM</name>
<dbReference type="AlphaFoldDB" id="A9D9H0"/>
<organism evidence="1 2">
    <name type="scientific">Shewanella benthica KT99</name>
    <dbReference type="NCBI Taxonomy" id="314608"/>
    <lineage>
        <taxon>Bacteria</taxon>
        <taxon>Pseudomonadati</taxon>
        <taxon>Pseudomonadota</taxon>
        <taxon>Gammaproteobacteria</taxon>
        <taxon>Alteromonadales</taxon>
        <taxon>Shewanellaceae</taxon>
        <taxon>Shewanella</taxon>
    </lineage>
</organism>
<dbReference type="Proteomes" id="UP000005839">
    <property type="component" value="Unassembled WGS sequence"/>
</dbReference>
<keyword evidence="2" id="KW-1185">Reference proteome</keyword>
<comment type="caution">
    <text evidence="1">The sequence shown here is derived from an EMBL/GenBank/DDBJ whole genome shotgun (WGS) entry which is preliminary data.</text>
</comment>
<protein>
    <submittedName>
        <fullName evidence="1">Uncharacterized protein</fullName>
    </submittedName>
</protein>
<accession>A9D9H0</accession>
<sequence length="31" mass="3499">METEGTVTLSTMIYMLNAMDRSGKRQADQYG</sequence>
<dbReference type="EMBL" id="ABIC01000016">
    <property type="protein sequence ID" value="EDQ00780.1"/>
    <property type="molecule type" value="Genomic_DNA"/>
</dbReference>
<evidence type="ECO:0000313" key="1">
    <source>
        <dbReference type="EMBL" id="EDQ00780.1"/>
    </source>
</evidence>
<reference evidence="1 2" key="1">
    <citation type="submission" date="2007-10" db="EMBL/GenBank/DDBJ databases">
        <authorList>
            <person name="Yayanos A."/>
            <person name="Ferriera S."/>
            <person name="Johnson J."/>
            <person name="Kravitz S."/>
            <person name="Halpern A."/>
            <person name="Remington K."/>
            <person name="Beeson K."/>
            <person name="Tran B."/>
            <person name="Rogers Y.-H."/>
            <person name="Friedman R."/>
            <person name="Venter J.C."/>
        </authorList>
    </citation>
    <scope>NUCLEOTIDE SEQUENCE [LARGE SCALE GENOMIC DNA]</scope>
    <source>
        <strain evidence="1 2">KT99</strain>
    </source>
</reference>
<gene>
    <name evidence="1" type="ORF">KT99_07963</name>
</gene>
<evidence type="ECO:0000313" key="2">
    <source>
        <dbReference type="Proteomes" id="UP000005839"/>
    </source>
</evidence>
<proteinExistence type="predicted"/>